<evidence type="ECO:0000313" key="2">
    <source>
        <dbReference type="EMBL" id="KAJ4461104.1"/>
    </source>
</evidence>
<organism evidence="2 3">
    <name type="scientific">Paratrimastix pyriformis</name>
    <dbReference type="NCBI Taxonomy" id="342808"/>
    <lineage>
        <taxon>Eukaryota</taxon>
        <taxon>Metamonada</taxon>
        <taxon>Preaxostyla</taxon>
        <taxon>Paratrimastigidae</taxon>
        <taxon>Paratrimastix</taxon>
    </lineage>
</organism>
<proteinExistence type="predicted"/>
<reference evidence="2" key="1">
    <citation type="journal article" date="2022" name="bioRxiv">
        <title>Genomics of Preaxostyla Flagellates Illuminates Evolutionary Transitions and the Path Towards Mitochondrial Loss.</title>
        <authorList>
            <person name="Novak L.V.F."/>
            <person name="Treitli S.C."/>
            <person name="Pyrih J."/>
            <person name="Halakuc P."/>
            <person name="Pipaliya S.V."/>
            <person name="Vacek V."/>
            <person name="Brzon O."/>
            <person name="Soukal P."/>
            <person name="Eme L."/>
            <person name="Dacks J.B."/>
            <person name="Karnkowska A."/>
            <person name="Elias M."/>
            <person name="Hampl V."/>
        </authorList>
    </citation>
    <scope>NUCLEOTIDE SEQUENCE</scope>
    <source>
        <strain evidence="2">RCP-MX</strain>
    </source>
</reference>
<dbReference type="Gene3D" id="3.30.420.210">
    <property type="entry name" value="SEP domain"/>
    <property type="match status" value="1"/>
</dbReference>
<dbReference type="SUPFAM" id="SSF102848">
    <property type="entry name" value="NSFL1 (p97 ATPase) cofactor p47, SEP domain"/>
    <property type="match status" value="1"/>
</dbReference>
<name>A0ABQ8UUQ4_9EUKA</name>
<evidence type="ECO:0000259" key="1">
    <source>
        <dbReference type="PROSITE" id="PS51399"/>
    </source>
</evidence>
<dbReference type="PANTHER" id="PTHR23333:SF20">
    <property type="entry name" value="NSFL1 COFACTOR P47"/>
    <property type="match status" value="1"/>
</dbReference>
<dbReference type="PROSITE" id="PS51399">
    <property type="entry name" value="SEP"/>
    <property type="match status" value="1"/>
</dbReference>
<dbReference type="SMART" id="SM00553">
    <property type="entry name" value="SEP"/>
    <property type="match status" value="1"/>
</dbReference>
<dbReference type="Proteomes" id="UP001141327">
    <property type="component" value="Unassembled WGS sequence"/>
</dbReference>
<feature type="domain" description="SEP" evidence="1">
    <location>
        <begin position="157"/>
        <end position="224"/>
    </location>
</feature>
<dbReference type="InterPro" id="IPR012989">
    <property type="entry name" value="SEP_domain"/>
</dbReference>
<dbReference type="PANTHER" id="PTHR23333">
    <property type="entry name" value="UBX DOMAIN CONTAINING PROTEIN"/>
    <property type="match status" value="1"/>
</dbReference>
<dbReference type="EMBL" id="JAPMOS010000009">
    <property type="protein sequence ID" value="KAJ4461104.1"/>
    <property type="molecule type" value="Genomic_DNA"/>
</dbReference>
<gene>
    <name evidence="2" type="ORF">PAPYR_2551</name>
</gene>
<keyword evidence="3" id="KW-1185">Reference proteome</keyword>
<dbReference type="InterPro" id="IPR036241">
    <property type="entry name" value="NSFL1C_SEP_dom_sf"/>
</dbReference>
<sequence length="867" mass="97350">MADLVSRFQDLTGTSTELAELYLALANNEFLKAVSLCHQIEMQTDDCDKEFEMLSNQLHEMRSACTATSTPQAPQERAKFRSMVDVLSEMQENQRQVENSRQEYLTFGGSRSALKVYDPRDRPLNDIAAKLLARASASSSPWDTQGTSLGASTQTRPTVVVITFWREGFTVDNEPLRLDADPYNEELLNILLETGRLPSELAKDVPSQTPVTLHYVDHRFDPYRQQISGLSWTQGGPPPPPSSFSSPFGEYRPPPSASFFGGGNVFFHAPFFSECSFRPCSGTLLIFCAFPPEKAHQSYLPEGLIRFPIFVASQYRTYNREYHTGNVVEHGLWTARMIFRLFTSPEHFRWGVFVPVESLPALLVGATLHDFGKTGDGQFGFHRKQAHPEVLMQYATLPLFDDAGNGYLFPLFPQLPSHFLVSGHLPLSGQTRLTNETLFTHTPAIRRSPMFTRTDSCFHRPLQLLVDRTLLVAICDRHPLPSFDCAKMADAFLQPLARPILHAPRPLLPEDVDPPHANMLLELQDHHDCAAEYYFNTQDPHPSAALTHVFRFDAFFNTLVAEGILRRPSLAQWVGPHTVTCKGSQTCLPFWDDNDVAIAKFAMQAHSYFGFFSNRFNYEMTVWKKAPDEWRALQPEPLSLIDLCLERRYRSRPGNPCYEFLTQLNAVATMVQLSELDAMLHPARPMTEPTVMTGADGARLVSETIKRYQPYLVGLTPRMLRVAVAMAIADVAAQDRVTLAFPEAKPPPRHMPDHIRPTVTESMRLGAYFRGEGNITALPSTVLRAATRIGRLFGGEGIAAPGPSGDPNRDWIPIANPPLPAMPPQIPRSQRKDEGLDEVRLTESAYYAMPVLMQALPLFHSDRAAHR</sequence>
<dbReference type="Pfam" id="PF08059">
    <property type="entry name" value="SEP"/>
    <property type="match status" value="1"/>
</dbReference>
<evidence type="ECO:0000313" key="3">
    <source>
        <dbReference type="Proteomes" id="UP001141327"/>
    </source>
</evidence>
<protein>
    <submittedName>
        <fullName evidence="2">UBX domain-containing protein 1</fullName>
    </submittedName>
</protein>
<accession>A0ABQ8UUQ4</accession>
<comment type="caution">
    <text evidence="2">The sequence shown here is derived from an EMBL/GenBank/DDBJ whole genome shotgun (WGS) entry which is preliminary data.</text>
</comment>